<accession>A0A395JH45</accession>
<dbReference type="PANTHER" id="PTHR34475">
    <property type="match status" value="1"/>
</dbReference>
<dbReference type="RefSeq" id="WP_113955151.1">
    <property type="nucleotide sequence ID" value="NZ_QNRT01000004.1"/>
</dbReference>
<gene>
    <name evidence="4" type="ORF">DFR28_104218</name>
</gene>
<dbReference type="InterPro" id="IPR010982">
    <property type="entry name" value="Lambda_DNA-bd_dom_sf"/>
</dbReference>
<dbReference type="OrthoDB" id="9790252at2"/>
<evidence type="ECO:0000313" key="4">
    <source>
        <dbReference type="EMBL" id="RBP49290.1"/>
    </source>
</evidence>
<dbReference type="FunCoup" id="A0A395JH45">
    <property type="interactions" value="49"/>
</dbReference>
<evidence type="ECO:0000256" key="2">
    <source>
        <dbReference type="SAM" id="Phobius"/>
    </source>
</evidence>
<dbReference type="PANTHER" id="PTHR34475:SF1">
    <property type="entry name" value="CYTOSKELETON PROTEIN RODZ"/>
    <property type="match status" value="1"/>
</dbReference>
<organism evidence="4 5">
    <name type="scientific">Arenicella xantha</name>
    <dbReference type="NCBI Taxonomy" id="644221"/>
    <lineage>
        <taxon>Bacteria</taxon>
        <taxon>Pseudomonadati</taxon>
        <taxon>Pseudomonadota</taxon>
        <taxon>Gammaproteobacteria</taxon>
        <taxon>Arenicellales</taxon>
        <taxon>Arenicellaceae</taxon>
        <taxon>Arenicella</taxon>
    </lineage>
</organism>
<dbReference type="GO" id="GO:0003677">
    <property type="term" value="F:DNA binding"/>
    <property type="evidence" value="ECO:0007669"/>
    <property type="project" value="InterPro"/>
</dbReference>
<protein>
    <submittedName>
        <fullName evidence="4">Cytoskeletal protein RodZ</fullName>
    </submittedName>
</protein>
<comment type="caution">
    <text evidence="4">The sequence shown here is derived from an EMBL/GenBank/DDBJ whole genome shotgun (WGS) entry which is preliminary data.</text>
</comment>
<dbReference type="Pfam" id="PF13413">
    <property type="entry name" value="HTH_25"/>
    <property type="match status" value="1"/>
</dbReference>
<feature type="domain" description="Cytoskeleton protein RodZ-like C-terminal" evidence="3">
    <location>
        <begin position="217"/>
        <end position="288"/>
    </location>
</feature>
<evidence type="ECO:0000256" key="1">
    <source>
        <dbReference type="SAM" id="MobiDB-lite"/>
    </source>
</evidence>
<name>A0A395JH45_9GAMM</name>
<proteinExistence type="predicted"/>
<keyword evidence="2" id="KW-0472">Membrane</keyword>
<feature type="compositionally biased region" description="Basic and acidic residues" evidence="1">
    <location>
        <begin position="1"/>
        <end position="13"/>
    </location>
</feature>
<sequence length="291" mass="30971">MEEKNKLTDDVRAVPEQGSGSLLAAERKRQNKTVEEVAAQLNLSVTQIRTIELDQSEGLPEPTYVRGYIRSYAKLLELDSEEVLAHYLHPNWQKGSRLDGLPKGLGNASTGDSRGFFSLGKLLFIAAIVGITVFMWMTGRLDGLLGKQAAPVAASIQSSGAVPSSGSSTQVTSSPVQNVTNDAASDAAVVGSDSDENSEQADELNADAVEAAGHELVLNFSDTSWIDIRDADGKRLAYKSYAGGEELVVSSQIPMSVFIGNAKAVTATYNGAAFDLTAHREGVFARFSLGE</sequence>
<dbReference type="InterPro" id="IPR050400">
    <property type="entry name" value="Bact_Cytoskel_RodZ"/>
</dbReference>
<keyword evidence="2" id="KW-0812">Transmembrane</keyword>
<keyword evidence="5" id="KW-1185">Reference proteome</keyword>
<feature type="transmembrane region" description="Helical" evidence="2">
    <location>
        <begin position="116"/>
        <end position="137"/>
    </location>
</feature>
<dbReference type="InterPro" id="IPR001387">
    <property type="entry name" value="Cro/C1-type_HTH"/>
</dbReference>
<evidence type="ECO:0000259" key="3">
    <source>
        <dbReference type="Pfam" id="PF13464"/>
    </source>
</evidence>
<feature type="region of interest" description="Disordered" evidence="1">
    <location>
        <begin position="158"/>
        <end position="177"/>
    </location>
</feature>
<feature type="region of interest" description="Disordered" evidence="1">
    <location>
        <begin position="1"/>
        <end position="27"/>
    </location>
</feature>
<dbReference type="Proteomes" id="UP000253083">
    <property type="component" value="Unassembled WGS sequence"/>
</dbReference>
<dbReference type="CDD" id="cd00093">
    <property type="entry name" value="HTH_XRE"/>
    <property type="match status" value="1"/>
</dbReference>
<reference evidence="4 5" key="1">
    <citation type="submission" date="2018-06" db="EMBL/GenBank/DDBJ databases">
        <title>Genomic Encyclopedia of Type Strains, Phase IV (KMG-IV): sequencing the most valuable type-strain genomes for metagenomic binning, comparative biology and taxonomic classification.</title>
        <authorList>
            <person name="Goeker M."/>
        </authorList>
    </citation>
    <scope>NUCLEOTIDE SEQUENCE [LARGE SCALE GENOMIC DNA]</scope>
    <source>
        <strain evidence="4 5">DSM 24032</strain>
    </source>
</reference>
<dbReference type="Pfam" id="PF13464">
    <property type="entry name" value="RodZ_C"/>
    <property type="match status" value="1"/>
</dbReference>
<dbReference type="AlphaFoldDB" id="A0A395JH45"/>
<evidence type="ECO:0000313" key="5">
    <source>
        <dbReference type="Proteomes" id="UP000253083"/>
    </source>
</evidence>
<keyword evidence="2" id="KW-1133">Transmembrane helix</keyword>
<dbReference type="InterPro" id="IPR025194">
    <property type="entry name" value="RodZ-like_C"/>
</dbReference>
<dbReference type="Gene3D" id="1.10.260.40">
    <property type="entry name" value="lambda repressor-like DNA-binding domains"/>
    <property type="match status" value="1"/>
</dbReference>
<dbReference type="InParanoid" id="A0A395JH45"/>
<dbReference type="EMBL" id="QNRT01000004">
    <property type="protein sequence ID" value="RBP49290.1"/>
    <property type="molecule type" value="Genomic_DNA"/>
</dbReference>